<keyword evidence="2" id="KW-1185">Reference proteome</keyword>
<comment type="caution">
    <text evidence="1">The sequence shown here is derived from an EMBL/GenBank/DDBJ whole genome shotgun (WGS) entry which is preliminary data.</text>
</comment>
<gene>
    <name evidence="1" type="ORF">C2G38_2230062</name>
</gene>
<dbReference type="EMBL" id="QKWP01002993">
    <property type="protein sequence ID" value="RIB01680.1"/>
    <property type="molecule type" value="Genomic_DNA"/>
</dbReference>
<name>A0A397TUI0_9GLOM</name>
<protein>
    <submittedName>
        <fullName evidence="1">Uncharacterized protein</fullName>
    </submittedName>
</protein>
<accession>A0A397TUI0</accession>
<organism evidence="1 2">
    <name type="scientific">Gigaspora rosea</name>
    <dbReference type="NCBI Taxonomy" id="44941"/>
    <lineage>
        <taxon>Eukaryota</taxon>
        <taxon>Fungi</taxon>
        <taxon>Fungi incertae sedis</taxon>
        <taxon>Mucoromycota</taxon>
        <taxon>Glomeromycotina</taxon>
        <taxon>Glomeromycetes</taxon>
        <taxon>Diversisporales</taxon>
        <taxon>Gigasporaceae</taxon>
        <taxon>Gigaspora</taxon>
    </lineage>
</organism>
<sequence length="161" mass="19191">MLRNMALENRVINYQEQAQEKSPPDIEVLQQANTGWRAWAANLEDENGKLRRRVGEAIVPDRMHTLDLGLFKYMLDYTKELLNDQCERQVMQIFEQQLTLIPRHKGLKILKNISEIITRMTADELRNLLKVIIFMLDNLYKDYRKPGISNEWLCRIHYKFL</sequence>
<reference evidence="1 2" key="1">
    <citation type="submission" date="2018-06" db="EMBL/GenBank/DDBJ databases">
        <title>Comparative genomics reveals the genomic features of Rhizophagus irregularis, R. cerebriforme, R. diaphanum and Gigaspora rosea, and their symbiotic lifestyle signature.</title>
        <authorList>
            <person name="Morin E."/>
            <person name="San Clemente H."/>
            <person name="Chen E.C.H."/>
            <person name="De La Providencia I."/>
            <person name="Hainaut M."/>
            <person name="Kuo A."/>
            <person name="Kohler A."/>
            <person name="Murat C."/>
            <person name="Tang N."/>
            <person name="Roy S."/>
            <person name="Loubradou J."/>
            <person name="Henrissat B."/>
            <person name="Grigoriev I.V."/>
            <person name="Corradi N."/>
            <person name="Roux C."/>
            <person name="Martin F.M."/>
        </authorList>
    </citation>
    <scope>NUCLEOTIDE SEQUENCE [LARGE SCALE GENOMIC DNA]</scope>
    <source>
        <strain evidence="1 2">DAOM 194757</strain>
    </source>
</reference>
<evidence type="ECO:0000313" key="1">
    <source>
        <dbReference type="EMBL" id="RIB01680.1"/>
    </source>
</evidence>
<dbReference type="Proteomes" id="UP000266673">
    <property type="component" value="Unassembled WGS sequence"/>
</dbReference>
<evidence type="ECO:0000313" key="2">
    <source>
        <dbReference type="Proteomes" id="UP000266673"/>
    </source>
</evidence>
<dbReference type="OrthoDB" id="2440741at2759"/>
<proteinExistence type="predicted"/>
<dbReference type="AlphaFoldDB" id="A0A397TUI0"/>